<dbReference type="InterPro" id="IPR057191">
    <property type="entry name" value="DUF7869"/>
</dbReference>
<dbReference type="PANTHER" id="PTHR10773">
    <property type="entry name" value="DNA-DIRECTED RNA POLYMERASES I, II, AND III SUBUNIT RPABC2"/>
    <property type="match status" value="1"/>
</dbReference>
<reference evidence="2" key="1">
    <citation type="submission" date="2021-12" db="EMBL/GenBank/DDBJ databases">
        <authorList>
            <person name="King R."/>
        </authorList>
    </citation>
    <scope>NUCLEOTIDE SEQUENCE</scope>
</reference>
<evidence type="ECO:0000313" key="3">
    <source>
        <dbReference type="Proteomes" id="UP001154078"/>
    </source>
</evidence>
<dbReference type="Proteomes" id="UP001154078">
    <property type="component" value="Chromosome 8"/>
</dbReference>
<evidence type="ECO:0000259" key="1">
    <source>
        <dbReference type="Pfam" id="PF25273"/>
    </source>
</evidence>
<name>A0A9P0BJC3_BRAAE</name>
<evidence type="ECO:0000313" key="2">
    <source>
        <dbReference type="EMBL" id="CAH0563138.1"/>
    </source>
</evidence>
<sequence length="212" mass="24587">MFSRIFCREFNIRFTSPAANICSLCTRLRHNIKSEKDAKKKSDLIVELRIHRKRSKAFYDLAKENPPNSITFCFNMQQVQPLPRTPISDSFYSHQVSLYVFCCVGMDSNFPTFYIWTEDLDGRGSVEIGSALLAHLDTLDYEGIKVLRLFCDGCGRQNKNSHVIHALYHWLKVKSPKGVEEIQVTYPVRGHSFLPADRVFGRIEKTHEKIRR</sequence>
<gene>
    <name evidence="2" type="ORF">MELIAE_LOCUS12123</name>
</gene>
<dbReference type="EMBL" id="OV121139">
    <property type="protein sequence ID" value="CAH0563138.1"/>
    <property type="molecule type" value="Genomic_DNA"/>
</dbReference>
<accession>A0A9P0BJC3</accession>
<dbReference type="AlphaFoldDB" id="A0A9P0BJC3"/>
<dbReference type="OrthoDB" id="6779410at2759"/>
<keyword evidence="3" id="KW-1185">Reference proteome</keyword>
<dbReference type="PANTHER" id="PTHR10773:SF19">
    <property type="match status" value="1"/>
</dbReference>
<protein>
    <recommendedName>
        <fullName evidence="1">DUF7869 domain-containing protein</fullName>
    </recommendedName>
</protein>
<feature type="domain" description="DUF7869" evidence="1">
    <location>
        <begin position="132"/>
        <end position="206"/>
    </location>
</feature>
<organism evidence="2 3">
    <name type="scientific">Brassicogethes aeneus</name>
    <name type="common">Rape pollen beetle</name>
    <name type="synonym">Meligethes aeneus</name>
    <dbReference type="NCBI Taxonomy" id="1431903"/>
    <lineage>
        <taxon>Eukaryota</taxon>
        <taxon>Metazoa</taxon>
        <taxon>Ecdysozoa</taxon>
        <taxon>Arthropoda</taxon>
        <taxon>Hexapoda</taxon>
        <taxon>Insecta</taxon>
        <taxon>Pterygota</taxon>
        <taxon>Neoptera</taxon>
        <taxon>Endopterygota</taxon>
        <taxon>Coleoptera</taxon>
        <taxon>Polyphaga</taxon>
        <taxon>Cucujiformia</taxon>
        <taxon>Nitidulidae</taxon>
        <taxon>Meligethinae</taxon>
        <taxon>Brassicogethes</taxon>
    </lineage>
</organism>
<proteinExistence type="predicted"/>
<dbReference type="Pfam" id="PF25273">
    <property type="entry name" value="DUF7869"/>
    <property type="match status" value="1"/>
</dbReference>